<gene>
    <name evidence="2" type="ORF">CC84DRAFT_315704</name>
</gene>
<protein>
    <submittedName>
        <fullName evidence="2">Uncharacterized protein</fullName>
    </submittedName>
</protein>
<evidence type="ECO:0000256" key="1">
    <source>
        <dbReference type="SAM" id="MobiDB-lite"/>
    </source>
</evidence>
<proteinExistence type="predicted"/>
<reference evidence="2 3" key="1">
    <citation type="submission" date="2016-05" db="EMBL/GenBank/DDBJ databases">
        <title>Comparative analysis of secretome profiles of manganese(II)-oxidizing ascomycete fungi.</title>
        <authorList>
            <consortium name="DOE Joint Genome Institute"/>
            <person name="Zeiner C.A."/>
            <person name="Purvine S.O."/>
            <person name="Zink E.M."/>
            <person name="Wu S."/>
            <person name="Pasa-Tolic L."/>
            <person name="Chaput D.L."/>
            <person name="Haridas S."/>
            <person name="Grigoriev I.V."/>
            <person name="Santelli C.M."/>
            <person name="Hansel C.M."/>
        </authorList>
    </citation>
    <scope>NUCLEOTIDE SEQUENCE [LARGE SCALE GENOMIC DNA]</scope>
    <source>
        <strain evidence="2 3">AP3s5-JAC2a</strain>
    </source>
</reference>
<sequence>MAFKDYTLREKEIHQAMCREIPESKRTNELVLRWKQRVPKRLRGQATELINKLRKLTKRCAYVELLRHYCPVEVTTTRYPRRTKLTLTGTRSLFQTVLAEKRTAAKRPCFAGRGSSGRTQGRLRLSLQASSRRRYLFHRYGVSHGARLRILPRRTRQSHPQCILGNRRKQAHDHVLDRPLRQPPQV</sequence>
<accession>A0A177BYX5</accession>
<dbReference type="RefSeq" id="XP_018030938.1">
    <property type="nucleotide sequence ID" value="XM_018185828.1"/>
</dbReference>
<dbReference type="OrthoDB" id="289721at2759"/>
<dbReference type="Proteomes" id="UP000077069">
    <property type="component" value="Unassembled WGS sequence"/>
</dbReference>
<organism evidence="2 3">
    <name type="scientific">Paraphaeosphaeria sporulosa</name>
    <dbReference type="NCBI Taxonomy" id="1460663"/>
    <lineage>
        <taxon>Eukaryota</taxon>
        <taxon>Fungi</taxon>
        <taxon>Dikarya</taxon>
        <taxon>Ascomycota</taxon>
        <taxon>Pezizomycotina</taxon>
        <taxon>Dothideomycetes</taxon>
        <taxon>Pleosporomycetidae</taxon>
        <taxon>Pleosporales</taxon>
        <taxon>Massarineae</taxon>
        <taxon>Didymosphaeriaceae</taxon>
        <taxon>Paraphaeosphaeria</taxon>
    </lineage>
</organism>
<evidence type="ECO:0000313" key="3">
    <source>
        <dbReference type="Proteomes" id="UP000077069"/>
    </source>
</evidence>
<dbReference type="InParanoid" id="A0A177BYX5"/>
<dbReference type="Gene3D" id="1.10.132.70">
    <property type="match status" value="1"/>
</dbReference>
<feature type="region of interest" description="Disordered" evidence="1">
    <location>
        <begin position="157"/>
        <end position="186"/>
    </location>
</feature>
<keyword evidence="3" id="KW-1185">Reference proteome</keyword>
<dbReference type="GeneID" id="28769314"/>
<dbReference type="STRING" id="1460663.A0A177BYX5"/>
<dbReference type="AlphaFoldDB" id="A0A177BYX5"/>
<name>A0A177BYX5_9PLEO</name>
<dbReference type="EMBL" id="KV441559">
    <property type="protein sequence ID" value="OAG00573.1"/>
    <property type="molecule type" value="Genomic_DNA"/>
</dbReference>
<evidence type="ECO:0000313" key="2">
    <source>
        <dbReference type="EMBL" id="OAG00573.1"/>
    </source>
</evidence>